<reference evidence="1 2" key="1">
    <citation type="submission" date="2022-04" db="EMBL/GenBank/DDBJ databases">
        <title>Leucobacter sp. isolated from rhizosphere of onion.</title>
        <authorList>
            <person name="Won M."/>
            <person name="Lee C.-M."/>
            <person name="Woen H.-Y."/>
            <person name="Kwon S.-W."/>
        </authorList>
    </citation>
    <scope>NUCLEOTIDE SEQUENCE [LARGE SCALE GENOMIC DNA]</scope>
    <source>
        <strain evidence="1 2">H25R-14</strain>
    </source>
</reference>
<accession>A0ABY4FVP2</accession>
<dbReference type="Proteomes" id="UP000831775">
    <property type="component" value="Chromosome"/>
</dbReference>
<sequence length="176" mass="20358">MESTERLEHEDIGYLSMKEWNRARWAADYALKFLPWLRIAGYVRFEVEDVRVDASGGAGIGIPPTKLAYIEINRLLGELNRWTELEDAANDMLGQFLLASLGREMSTAVARWPMEDRPHRVDAMRCGGCEQLTLTYRPPRWEGDEIRVDCYCGYVLNHDEFERSVTLIELEQREAS</sequence>
<protein>
    <submittedName>
        <fullName evidence="1">Uncharacterized protein</fullName>
    </submittedName>
</protein>
<dbReference type="RefSeq" id="WP_244685949.1">
    <property type="nucleotide sequence ID" value="NZ_CP095043.1"/>
</dbReference>
<keyword evidence="2" id="KW-1185">Reference proteome</keyword>
<dbReference type="EMBL" id="CP095043">
    <property type="protein sequence ID" value="UOQ60371.1"/>
    <property type="molecule type" value="Genomic_DNA"/>
</dbReference>
<evidence type="ECO:0000313" key="2">
    <source>
        <dbReference type="Proteomes" id="UP000831775"/>
    </source>
</evidence>
<gene>
    <name evidence="1" type="ORF">MUN76_15280</name>
</gene>
<name>A0ABY4FVP2_9MICO</name>
<evidence type="ECO:0000313" key="1">
    <source>
        <dbReference type="EMBL" id="UOQ60371.1"/>
    </source>
</evidence>
<organism evidence="1 2">
    <name type="scientific">Leucobacter rhizosphaerae</name>
    <dbReference type="NCBI Taxonomy" id="2932245"/>
    <lineage>
        <taxon>Bacteria</taxon>
        <taxon>Bacillati</taxon>
        <taxon>Actinomycetota</taxon>
        <taxon>Actinomycetes</taxon>
        <taxon>Micrococcales</taxon>
        <taxon>Microbacteriaceae</taxon>
        <taxon>Leucobacter</taxon>
    </lineage>
</organism>
<proteinExistence type="predicted"/>